<dbReference type="InterPro" id="IPR045621">
    <property type="entry name" value="BPD_transp_1_N"/>
</dbReference>
<evidence type="ECO:0000256" key="3">
    <source>
        <dbReference type="ARBA" id="ARBA00022475"/>
    </source>
</evidence>
<gene>
    <name evidence="9" type="ORF">FB472_1410</name>
</gene>
<feature type="transmembrane region" description="Helical" evidence="7">
    <location>
        <begin position="101"/>
        <end position="122"/>
    </location>
</feature>
<reference evidence="9 10" key="1">
    <citation type="submission" date="2019-06" db="EMBL/GenBank/DDBJ databases">
        <title>Sequencing the genomes of 1000 actinobacteria strains.</title>
        <authorList>
            <person name="Klenk H.-P."/>
        </authorList>
    </citation>
    <scope>NUCLEOTIDE SEQUENCE [LARGE SCALE GENOMIC DNA]</scope>
    <source>
        <strain evidence="9 10">DSM 21947</strain>
    </source>
</reference>
<sequence length="335" mass="36304">MLSFAIKRGLSAILVLFTVITVIFTVTHLIPSDPARVAAGLTATPEQIEQTKIALGLDRPFFEQYLDYLGGLLRGDFGVSYTSQQNMGPVLALAIPATLELVIYSFLIYIVLGIGAGILWAATAGTWIASVLRGLVSLCSGVPVFWMAIVLQIWLAGALGWFPINGRLEIATQRPAHVTGLYLVDTLLAGQGDIFVEAAHHLVLPVLTLVIWMFALAARLTQKSIMNELVAPYVLTAEGKGAKPSRVLFAHVLRNALNPIITVVGMQFGWLLGGTVLVEVVFSWPGLGTYMYSALKNFDFPVVTAVAIVVTLGFVIVNTLIDFIYPILDPRVRQV</sequence>
<evidence type="ECO:0000256" key="2">
    <source>
        <dbReference type="ARBA" id="ARBA00022448"/>
    </source>
</evidence>
<dbReference type="EMBL" id="VFRA01000001">
    <property type="protein sequence ID" value="TQO19827.1"/>
    <property type="molecule type" value="Genomic_DNA"/>
</dbReference>
<dbReference type="Pfam" id="PF00528">
    <property type="entry name" value="BPD_transp_1"/>
    <property type="match status" value="1"/>
</dbReference>
<comment type="similarity">
    <text evidence="7">Belongs to the binding-protein-dependent transport system permease family.</text>
</comment>
<feature type="domain" description="ABC transmembrane type-1" evidence="8">
    <location>
        <begin position="95"/>
        <end position="321"/>
    </location>
</feature>
<feature type="transmembrane region" description="Helical" evidence="7">
    <location>
        <begin position="256"/>
        <end position="282"/>
    </location>
</feature>
<dbReference type="Gene3D" id="1.10.3720.10">
    <property type="entry name" value="MetI-like"/>
    <property type="match status" value="1"/>
</dbReference>
<comment type="caution">
    <text evidence="9">The sequence shown here is derived from an EMBL/GenBank/DDBJ whole genome shotgun (WGS) entry which is preliminary data.</text>
</comment>
<dbReference type="AlphaFoldDB" id="A0A8H2K6M3"/>
<evidence type="ECO:0000256" key="7">
    <source>
        <dbReference type="RuleBase" id="RU363032"/>
    </source>
</evidence>
<comment type="subcellular location">
    <subcellularLocation>
        <location evidence="1 7">Cell membrane</location>
        <topology evidence="1 7">Multi-pass membrane protein</topology>
    </subcellularLocation>
</comment>
<evidence type="ECO:0000313" key="9">
    <source>
        <dbReference type="EMBL" id="TQO19827.1"/>
    </source>
</evidence>
<feature type="transmembrane region" description="Helical" evidence="7">
    <location>
        <begin position="198"/>
        <end position="218"/>
    </location>
</feature>
<dbReference type="RefSeq" id="WP_281283232.1">
    <property type="nucleotide sequence ID" value="NZ_VFRA01000001.1"/>
</dbReference>
<evidence type="ECO:0000256" key="6">
    <source>
        <dbReference type="ARBA" id="ARBA00023136"/>
    </source>
</evidence>
<keyword evidence="3" id="KW-1003">Cell membrane</keyword>
<dbReference type="SUPFAM" id="SSF161098">
    <property type="entry name" value="MetI-like"/>
    <property type="match status" value="1"/>
</dbReference>
<dbReference type="PROSITE" id="PS50928">
    <property type="entry name" value="ABC_TM1"/>
    <property type="match status" value="1"/>
</dbReference>
<dbReference type="InterPro" id="IPR000515">
    <property type="entry name" value="MetI-like"/>
</dbReference>
<evidence type="ECO:0000256" key="5">
    <source>
        <dbReference type="ARBA" id="ARBA00022989"/>
    </source>
</evidence>
<dbReference type="GO" id="GO:0005886">
    <property type="term" value="C:plasma membrane"/>
    <property type="evidence" value="ECO:0007669"/>
    <property type="project" value="UniProtKB-SubCell"/>
</dbReference>
<keyword evidence="4 7" id="KW-0812">Transmembrane</keyword>
<evidence type="ECO:0000256" key="4">
    <source>
        <dbReference type="ARBA" id="ARBA00022692"/>
    </source>
</evidence>
<feature type="transmembrane region" description="Helical" evidence="7">
    <location>
        <begin position="134"/>
        <end position="155"/>
    </location>
</feature>
<dbReference type="PANTHER" id="PTHR43163:SF6">
    <property type="entry name" value="DIPEPTIDE TRANSPORT SYSTEM PERMEASE PROTEIN DPPB-RELATED"/>
    <property type="match status" value="1"/>
</dbReference>
<dbReference type="GO" id="GO:0055085">
    <property type="term" value="P:transmembrane transport"/>
    <property type="evidence" value="ECO:0007669"/>
    <property type="project" value="InterPro"/>
</dbReference>
<protein>
    <submittedName>
        <fullName evidence="9">Peptide/nickel transport system permease protein</fullName>
    </submittedName>
</protein>
<feature type="transmembrane region" description="Helical" evidence="7">
    <location>
        <begin position="302"/>
        <end position="325"/>
    </location>
</feature>
<dbReference type="InterPro" id="IPR035906">
    <property type="entry name" value="MetI-like_sf"/>
</dbReference>
<evidence type="ECO:0000256" key="1">
    <source>
        <dbReference type="ARBA" id="ARBA00004651"/>
    </source>
</evidence>
<dbReference type="Proteomes" id="UP000316560">
    <property type="component" value="Unassembled WGS sequence"/>
</dbReference>
<dbReference type="CDD" id="cd06261">
    <property type="entry name" value="TM_PBP2"/>
    <property type="match status" value="1"/>
</dbReference>
<keyword evidence="5 7" id="KW-1133">Transmembrane helix</keyword>
<accession>A0A8H2K6M3</accession>
<evidence type="ECO:0000313" key="10">
    <source>
        <dbReference type="Proteomes" id="UP000316560"/>
    </source>
</evidence>
<evidence type="ECO:0000259" key="8">
    <source>
        <dbReference type="PROSITE" id="PS50928"/>
    </source>
</evidence>
<dbReference type="Pfam" id="PF19300">
    <property type="entry name" value="BPD_transp_1_N"/>
    <property type="match status" value="1"/>
</dbReference>
<keyword evidence="10" id="KW-1185">Reference proteome</keyword>
<feature type="transmembrane region" description="Helical" evidence="7">
    <location>
        <begin position="12"/>
        <end position="30"/>
    </location>
</feature>
<dbReference type="PANTHER" id="PTHR43163">
    <property type="entry name" value="DIPEPTIDE TRANSPORT SYSTEM PERMEASE PROTEIN DPPB-RELATED"/>
    <property type="match status" value="1"/>
</dbReference>
<keyword evidence="6 7" id="KW-0472">Membrane</keyword>
<proteinExistence type="inferred from homology"/>
<keyword evidence="2 7" id="KW-0813">Transport</keyword>
<name>A0A8H2K6M3_9MICO</name>
<organism evidence="9 10">
    <name type="scientific">Rhodoglobus vestalii</name>
    <dbReference type="NCBI Taxonomy" id="193384"/>
    <lineage>
        <taxon>Bacteria</taxon>
        <taxon>Bacillati</taxon>
        <taxon>Actinomycetota</taxon>
        <taxon>Actinomycetes</taxon>
        <taxon>Micrococcales</taxon>
        <taxon>Microbacteriaceae</taxon>
        <taxon>Rhodoglobus</taxon>
    </lineage>
</organism>